<evidence type="ECO:0000313" key="2">
    <source>
        <dbReference type="Proteomes" id="UP000283003"/>
    </source>
</evidence>
<dbReference type="Proteomes" id="UP000283003">
    <property type="component" value="Unassembled WGS sequence"/>
</dbReference>
<dbReference type="OrthoDB" id="9771433at2"/>
<dbReference type="AlphaFoldDB" id="A0A437H1X9"/>
<dbReference type="Gene3D" id="3.20.20.60">
    <property type="entry name" value="Phosphoenolpyruvate-binding domains"/>
    <property type="match status" value="1"/>
</dbReference>
<dbReference type="EMBL" id="RXOL01000001">
    <property type="protein sequence ID" value="RVQ69651.1"/>
    <property type="molecule type" value="Genomic_DNA"/>
</dbReference>
<comment type="caution">
    <text evidence="1">The sequence shown here is derived from an EMBL/GenBank/DDBJ whole genome shotgun (WGS) entry which is preliminary data.</text>
</comment>
<gene>
    <name evidence="1" type="ORF">EKN06_05690</name>
</gene>
<sequence>MPLRALLGPLLREVGTVVAPGAGDPLAAKVIENAGHRAVYLGGNAMALGLAKGQPFLTLTETVAIVSRVVRAVDVPVFVDIGAGFGSASHLDLAVRDIEAAGAGGLHLDDQPYPKSPAYHRGKGEVVAQAEMARRVTTAVAARNDPDFAIVARTDTWRVTGDQAETIARCNALADAGADGIMVLDLAPATLIDWRDELPDVPMVWIGGVAPPVPTVDALNRAGFAMACYPFSGVACMLDVLQQLWSTLKEDGHIEIAAETLNRAKSVMLEVSDMARLWALEDTSLNEEDDAAT</sequence>
<dbReference type="GO" id="GO:0016833">
    <property type="term" value="F:oxo-acid-lyase activity"/>
    <property type="evidence" value="ECO:0007669"/>
    <property type="project" value="UniProtKB-ARBA"/>
</dbReference>
<dbReference type="Pfam" id="PF13714">
    <property type="entry name" value="PEP_mutase"/>
    <property type="match status" value="1"/>
</dbReference>
<keyword evidence="2" id="KW-1185">Reference proteome</keyword>
<dbReference type="PANTHER" id="PTHR42905:SF5">
    <property type="entry name" value="CARBOXYVINYL-CARBOXYPHOSPHONATE PHOSPHORYLMUTASE, CHLOROPLASTIC"/>
    <property type="match status" value="1"/>
</dbReference>
<dbReference type="PANTHER" id="PTHR42905">
    <property type="entry name" value="PHOSPHOENOLPYRUVATE CARBOXYLASE"/>
    <property type="match status" value="1"/>
</dbReference>
<dbReference type="SUPFAM" id="SSF51621">
    <property type="entry name" value="Phosphoenolpyruvate/pyruvate domain"/>
    <property type="match status" value="1"/>
</dbReference>
<dbReference type="InterPro" id="IPR040442">
    <property type="entry name" value="Pyrv_kinase-like_dom_sf"/>
</dbReference>
<name>A0A437H1X9_9SPHN</name>
<keyword evidence="1" id="KW-0456">Lyase</keyword>
<organism evidence="1 2">
    <name type="scientific">Croceicoccus ponticola</name>
    <dbReference type="NCBI Taxonomy" id="2217664"/>
    <lineage>
        <taxon>Bacteria</taxon>
        <taxon>Pseudomonadati</taxon>
        <taxon>Pseudomonadota</taxon>
        <taxon>Alphaproteobacteria</taxon>
        <taxon>Sphingomonadales</taxon>
        <taxon>Erythrobacteraceae</taxon>
        <taxon>Croceicoccus</taxon>
    </lineage>
</organism>
<reference evidence="1 2" key="1">
    <citation type="submission" date="2018-12" db="EMBL/GenBank/DDBJ databases">
        <title>Croceicoccus ponticola sp. nov., a lipolytic bacterium isolated from seawater.</title>
        <authorList>
            <person name="Yoon J.-H."/>
        </authorList>
    </citation>
    <scope>NUCLEOTIDE SEQUENCE [LARGE SCALE GENOMIC DNA]</scope>
    <source>
        <strain evidence="1 2">GM-16</strain>
    </source>
</reference>
<dbReference type="RefSeq" id="WP_127611839.1">
    <property type="nucleotide sequence ID" value="NZ_RXOL01000001.1"/>
</dbReference>
<dbReference type="InterPro" id="IPR015813">
    <property type="entry name" value="Pyrv/PenolPyrv_kinase-like_dom"/>
</dbReference>
<accession>A0A437H1X9</accession>
<evidence type="ECO:0000313" key="1">
    <source>
        <dbReference type="EMBL" id="RVQ69651.1"/>
    </source>
</evidence>
<dbReference type="InterPro" id="IPR039556">
    <property type="entry name" value="ICL/PEPM"/>
</dbReference>
<protein>
    <submittedName>
        <fullName evidence="1">Isocitrate lyase/PEP mutase family protein</fullName>
    </submittedName>
</protein>
<proteinExistence type="predicted"/>
<dbReference type="CDD" id="cd00377">
    <property type="entry name" value="ICL_PEPM"/>
    <property type="match status" value="1"/>
</dbReference>